<dbReference type="InterPro" id="IPR011009">
    <property type="entry name" value="Kinase-like_dom_sf"/>
</dbReference>
<evidence type="ECO:0000259" key="6">
    <source>
        <dbReference type="PROSITE" id="PS51158"/>
    </source>
</evidence>
<evidence type="ECO:0000256" key="2">
    <source>
        <dbReference type="ARBA" id="ARBA00022679"/>
    </source>
</evidence>
<dbReference type="SMART" id="SM00811">
    <property type="entry name" value="Alpha_kinase"/>
    <property type="match status" value="1"/>
</dbReference>
<dbReference type="InterPro" id="IPR051852">
    <property type="entry name" value="Alpha-type_PK"/>
</dbReference>
<evidence type="ECO:0000313" key="7">
    <source>
        <dbReference type="EMBL" id="KIY95408.1"/>
    </source>
</evidence>
<evidence type="ECO:0000256" key="1">
    <source>
        <dbReference type="ARBA" id="ARBA00022527"/>
    </source>
</evidence>
<keyword evidence="3" id="KW-0547">Nucleotide-binding</keyword>
<name>A0A0D2KHW1_9CHLO</name>
<protein>
    <recommendedName>
        <fullName evidence="6">Alpha-type protein kinase domain-containing protein</fullName>
    </recommendedName>
</protein>
<sequence>MASLRRNNATRGTIDTSRPIGEGAFRVVYKGHYTKGEREGQPLVAKWFKTGVVFESRFYSEDIRAVDKAQVWTFVESSERAGQKHLVEPYIEDFCKFNSNTGVVFDQHDAWSQAMQALSHYSYHASGGSYVLCDLQGGMTDEGMTLTDPVILSRSGTRAYGATDLSLDGISTFFARHRCTKFCQSHWQQPRHQAIYFPAARGTTFM</sequence>
<dbReference type="GO" id="GO:0004674">
    <property type="term" value="F:protein serine/threonine kinase activity"/>
    <property type="evidence" value="ECO:0007669"/>
    <property type="project" value="UniProtKB-KW"/>
</dbReference>
<dbReference type="STRING" id="145388.A0A0D2KHW1"/>
<feature type="domain" description="Alpha-type protein kinase" evidence="6">
    <location>
        <begin position="1"/>
        <end position="191"/>
    </location>
</feature>
<keyword evidence="4" id="KW-0418">Kinase</keyword>
<dbReference type="PROSITE" id="PS51158">
    <property type="entry name" value="ALPHA_KINASE"/>
    <property type="match status" value="1"/>
</dbReference>
<gene>
    <name evidence="7" type="ORF">MNEG_12554</name>
</gene>
<proteinExistence type="predicted"/>
<dbReference type="PANTHER" id="PTHR45992">
    <property type="entry name" value="EUKARYOTIC ELONGATION FACTOR 2 KINASE-RELATED"/>
    <property type="match status" value="1"/>
</dbReference>
<dbReference type="SUPFAM" id="SSF56112">
    <property type="entry name" value="Protein kinase-like (PK-like)"/>
    <property type="match status" value="1"/>
</dbReference>
<keyword evidence="8" id="KW-1185">Reference proteome</keyword>
<dbReference type="GeneID" id="25729928"/>
<dbReference type="InterPro" id="IPR004166">
    <property type="entry name" value="a-kinase_dom"/>
</dbReference>
<keyword evidence="5" id="KW-0067">ATP-binding</keyword>
<organism evidence="7 8">
    <name type="scientific">Monoraphidium neglectum</name>
    <dbReference type="NCBI Taxonomy" id="145388"/>
    <lineage>
        <taxon>Eukaryota</taxon>
        <taxon>Viridiplantae</taxon>
        <taxon>Chlorophyta</taxon>
        <taxon>core chlorophytes</taxon>
        <taxon>Chlorophyceae</taxon>
        <taxon>CS clade</taxon>
        <taxon>Sphaeropleales</taxon>
        <taxon>Selenastraceae</taxon>
        <taxon>Monoraphidium</taxon>
    </lineage>
</organism>
<dbReference type="KEGG" id="mng:MNEG_12554"/>
<dbReference type="AlphaFoldDB" id="A0A0D2KHW1"/>
<evidence type="ECO:0000256" key="4">
    <source>
        <dbReference type="ARBA" id="ARBA00022777"/>
    </source>
</evidence>
<reference evidence="7 8" key="1">
    <citation type="journal article" date="2013" name="BMC Genomics">
        <title>Reconstruction of the lipid metabolism for the microalga Monoraphidium neglectum from its genome sequence reveals characteristics suitable for biofuel production.</title>
        <authorList>
            <person name="Bogen C."/>
            <person name="Al-Dilaimi A."/>
            <person name="Albersmeier A."/>
            <person name="Wichmann J."/>
            <person name="Grundmann M."/>
            <person name="Rupp O."/>
            <person name="Lauersen K.J."/>
            <person name="Blifernez-Klassen O."/>
            <person name="Kalinowski J."/>
            <person name="Goesmann A."/>
            <person name="Mussgnug J.H."/>
            <person name="Kruse O."/>
        </authorList>
    </citation>
    <scope>NUCLEOTIDE SEQUENCE [LARGE SCALE GENOMIC DNA]</scope>
    <source>
        <strain evidence="7 8">SAG 48.87</strain>
    </source>
</reference>
<evidence type="ECO:0000256" key="5">
    <source>
        <dbReference type="ARBA" id="ARBA00022840"/>
    </source>
</evidence>
<dbReference type="EMBL" id="KK103523">
    <property type="protein sequence ID" value="KIY95408.1"/>
    <property type="molecule type" value="Genomic_DNA"/>
</dbReference>
<dbReference type="GO" id="GO:0005524">
    <property type="term" value="F:ATP binding"/>
    <property type="evidence" value="ECO:0007669"/>
    <property type="project" value="UniProtKB-KW"/>
</dbReference>
<evidence type="ECO:0000313" key="8">
    <source>
        <dbReference type="Proteomes" id="UP000054498"/>
    </source>
</evidence>
<dbReference type="Proteomes" id="UP000054498">
    <property type="component" value="Unassembled WGS sequence"/>
</dbReference>
<evidence type="ECO:0000256" key="3">
    <source>
        <dbReference type="ARBA" id="ARBA00022741"/>
    </source>
</evidence>
<accession>A0A0D2KHW1</accession>
<dbReference type="PANTHER" id="PTHR45992:SF11">
    <property type="entry name" value="ALPHA-TYPE PROTEIN KINASE DOMAIN-CONTAINING PROTEIN"/>
    <property type="match status" value="1"/>
</dbReference>
<dbReference type="Gene3D" id="3.20.200.10">
    <property type="entry name" value="MHCK/EF2 kinase"/>
    <property type="match status" value="1"/>
</dbReference>
<dbReference type="RefSeq" id="XP_013894428.1">
    <property type="nucleotide sequence ID" value="XM_014038974.1"/>
</dbReference>
<dbReference type="OrthoDB" id="543536at2759"/>
<dbReference type="Pfam" id="PF02816">
    <property type="entry name" value="Alpha_kinase"/>
    <property type="match status" value="1"/>
</dbReference>
<keyword evidence="2" id="KW-0808">Transferase</keyword>
<keyword evidence="1" id="KW-0723">Serine/threonine-protein kinase</keyword>